<dbReference type="VEuPathDB" id="TriTrypDB:TvY486_0900290"/>
<dbReference type="AlphaFoldDB" id="G0U1Q9"/>
<organism evidence="2">
    <name type="scientific">Trypanosoma vivax (strain Y486)</name>
    <dbReference type="NCBI Taxonomy" id="1055687"/>
    <lineage>
        <taxon>Eukaryota</taxon>
        <taxon>Discoba</taxon>
        <taxon>Euglenozoa</taxon>
        <taxon>Kinetoplastea</taxon>
        <taxon>Metakinetoplastina</taxon>
        <taxon>Trypanosomatida</taxon>
        <taxon>Trypanosomatidae</taxon>
        <taxon>Trypanosoma</taxon>
        <taxon>Duttonella</taxon>
    </lineage>
</organism>
<keyword evidence="1" id="KW-0812">Transmembrane</keyword>
<dbReference type="PANTHER" id="PTHR15460:SF3">
    <property type="entry name" value="PEROXISOMAL MEMBRANE PROTEIN 4"/>
    <property type="match status" value="1"/>
</dbReference>
<feature type="transmembrane region" description="Helical" evidence="1">
    <location>
        <begin position="110"/>
        <end position="128"/>
    </location>
</feature>
<sequence length="224" mass="25283">MPSLAENSQLIPLASGGRIGDIINDLIRSGKYRVFFNALKAFRNGVVYGARTRAPHALIVNLVWSHAPWSVIIQRVFQASLEHALVLGLTGFTYTLLHSLLHVVQGNRKLWHSAVAGYIVGFLFCGRLSPVTAQINMYILSRIISAVFFVLVRRFDSLTAGNPASGWAFRLYSGVLWMILMPLFLRYRDFMQSSMRNSLTYIFVDSEQYSSLYDLLCMNSDTSF</sequence>
<feature type="transmembrane region" description="Helical" evidence="1">
    <location>
        <begin position="84"/>
        <end position="104"/>
    </location>
</feature>
<name>G0U1Q9_TRYVY</name>
<feature type="transmembrane region" description="Helical" evidence="1">
    <location>
        <begin position="135"/>
        <end position="155"/>
    </location>
</feature>
<reference evidence="2" key="1">
    <citation type="journal article" date="2012" name="Proc. Natl. Acad. Sci. U.S.A.">
        <title>Antigenic diversity is generated by distinct evolutionary mechanisms in African trypanosome species.</title>
        <authorList>
            <person name="Jackson A.P."/>
            <person name="Berry A."/>
            <person name="Aslett M."/>
            <person name="Allison H.C."/>
            <person name="Burton P."/>
            <person name="Vavrova-Anderson J."/>
            <person name="Brown R."/>
            <person name="Browne H."/>
            <person name="Corton N."/>
            <person name="Hauser H."/>
            <person name="Gamble J."/>
            <person name="Gilderthorp R."/>
            <person name="Marcello L."/>
            <person name="McQuillan J."/>
            <person name="Otto T.D."/>
            <person name="Quail M.A."/>
            <person name="Sanders M.J."/>
            <person name="van Tonder A."/>
            <person name="Ginger M.L."/>
            <person name="Field M.C."/>
            <person name="Barry J.D."/>
            <person name="Hertz-Fowler C."/>
            <person name="Berriman M."/>
        </authorList>
    </citation>
    <scope>NUCLEOTIDE SEQUENCE</scope>
    <source>
        <strain evidence="2">Y486</strain>
    </source>
</reference>
<evidence type="ECO:0000313" key="2">
    <source>
        <dbReference type="EMBL" id="CCC50206.1"/>
    </source>
</evidence>
<dbReference type="InterPro" id="IPR019531">
    <property type="entry name" value="Pmp4"/>
</dbReference>
<evidence type="ECO:0000256" key="1">
    <source>
        <dbReference type="SAM" id="Phobius"/>
    </source>
</evidence>
<dbReference type="EMBL" id="HE573025">
    <property type="protein sequence ID" value="CCC50206.1"/>
    <property type="molecule type" value="Genomic_DNA"/>
</dbReference>
<dbReference type="GO" id="GO:0005778">
    <property type="term" value="C:peroxisomal membrane"/>
    <property type="evidence" value="ECO:0007669"/>
    <property type="project" value="TreeGrafter"/>
</dbReference>
<keyword evidence="1" id="KW-1133">Transmembrane helix</keyword>
<accession>G0U1Q9</accession>
<gene>
    <name evidence="2" type="ORF">TVY486_0900290</name>
</gene>
<proteinExistence type="predicted"/>
<protein>
    <submittedName>
        <fullName evidence="2">Putative peroxisomal membrane protein 4</fullName>
    </submittedName>
</protein>
<dbReference type="OMA" id="VMVFLFR"/>
<dbReference type="PANTHER" id="PTHR15460">
    <property type="entry name" value="PEROXISOMAL MEMBRANE PROTEIN 4"/>
    <property type="match status" value="1"/>
</dbReference>
<feature type="transmembrane region" description="Helical" evidence="1">
    <location>
        <begin position="167"/>
        <end position="187"/>
    </location>
</feature>
<dbReference type="Pfam" id="PF02466">
    <property type="entry name" value="Tim17"/>
    <property type="match status" value="1"/>
</dbReference>
<keyword evidence="1" id="KW-0472">Membrane</keyword>